<name>A0AAV8BT09_9POAL</name>
<dbReference type="InterPro" id="IPR004330">
    <property type="entry name" value="FAR1_DNA_bnd_dom"/>
</dbReference>
<evidence type="ECO:0000313" key="9">
    <source>
        <dbReference type="Proteomes" id="UP001140206"/>
    </source>
</evidence>
<dbReference type="GO" id="GO:0006355">
    <property type="term" value="P:regulation of DNA-templated transcription"/>
    <property type="evidence" value="ECO:0007669"/>
    <property type="project" value="InterPro"/>
</dbReference>
<dbReference type="SMART" id="SM00575">
    <property type="entry name" value="ZnF_PMZ"/>
    <property type="match status" value="1"/>
</dbReference>
<evidence type="ECO:0000313" key="8">
    <source>
        <dbReference type="EMBL" id="KAJ4746315.1"/>
    </source>
</evidence>
<organism evidence="8 9">
    <name type="scientific">Rhynchospora pubera</name>
    <dbReference type="NCBI Taxonomy" id="906938"/>
    <lineage>
        <taxon>Eukaryota</taxon>
        <taxon>Viridiplantae</taxon>
        <taxon>Streptophyta</taxon>
        <taxon>Embryophyta</taxon>
        <taxon>Tracheophyta</taxon>
        <taxon>Spermatophyta</taxon>
        <taxon>Magnoliopsida</taxon>
        <taxon>Liliopsida</taxon>
        <taxon>Poales</taxon>
        <taxon>Cyperaceae</taxon>
        <taxon>Cyperoideae</taxon>
        <taxon>Rhynchosporeae</taxon>
        <taxon>Rhynchospora</taxon>
    </lineage>
</organism>
<proteinExistence type="inferred from homology"/>
<dbReference type="Pfam" id="PF04434">
    <property type="entry name" value="SWIM"/>
    <property type="match status" value="1"/>
</dbReference>
<dbReference type="AlphaFoldDB" id="A0AAV8BT09"/>
<feature type="region of interest" description="Disordered" evidence="6">
    <location>
        <begin position="491"/>
        <end position="511"/>
    </location>
</feature>
<dbReference type="InterPro" id="IPR007527">
    <property type="entry name" value="Znf_SWIM"/>
</dbReference>
<evidence type="ECO:0000256" key="4">
    <source>
        <dbReference type="ARBA" id="ARBA00022833"/>
    </source>
</evidence>
<dbReference type="PROSITE" id="PS50966">
    <property type="entry name" value="ZF_SWIM"/>
    <property type="match status" value="1"/>
</dbReference>
<feature type="compositionally biased region" description="Basic residues" evidence="6">
    <location>
        <begin position="263"/>
        <end position="277"/>
    </location>
</feature>
<evidence type="ECO:0000256" key="5">
    <source>
        <dbReference type="PROSITE-ProRule" id="PRU00325"/>
    </source>
</evidence>
<dbReference type="Pfam" id="PF10551">
    <property type="entry name" value="MULE"/>
    <property type="match status" value="1"/>
</dbReference>
<feature type="region of interest" description="Disordered" evidence="6">
    <location>
        <begin position="400"/>
        <end position="443"/>
    </location>
</feature>
<dbReference type="InterPro" id="IPR031052">
    <property type="entry name" value="FHY3/FAR1"/>
</dbReference>
<feature type="compositionally biased region" description="Polar residues" evidence="6">
    <location>
        <begin position="10"/>
        <end position="19"/>
    </location>
</feature>
<dbReference type="EMBL" id="JAMFTS010000005">
    <property type="protein sequence ID" value="KAJ4746315.1"/>
    <property type="molecule type" value="Genomic_DNA"/>
</dbReference>
<feature type="compositionally biased region" description="Basic and acidic residues" evidence="6">
    <location>
        <begin position="1125"/>
        <end position="1137"/>
    </location>
</feature>
<feature type="compositionally biased region" description="Acidic residues" evidence="6">
    <location>
        <begin position="243"/>
        <end position="257"/>
    </location>
</feature>
<keyword evidence="2" id="KW-0479">Metal-binding</keyword>
<feature type="region of interest" description="Disordered" evidence="6">
    <location>
        <begin position="218"/>
        <end position="284"/>
    </location>
</feature>
<sequence length="1268" mass="141842">MAEIDGGSTQGEVDNANQEGTHEKIEGKMEVEEGEKPKTSPTEKEPEATNVKPAPPQTLYNEYATRVAQVMRTYLGGGSVGPTGSSVCGALTVGGDCCKAMMEVVRKQHGKWVVTKLEVEHNHETEQNFGEEGANFQDPENENAASAPTIGMEFESVEAAKVFYSNYGEKTGFKTRTGSNRRSANSGALTMQRFVCHKGEFKPGTGLNAGRVRRVFRKKSTEADEDGPVARRTRGSRSKAEVIELESSGEDEEETESDEGRAAKGKKGKKGKKKKRVAGSGTGVASGAGGSLLYRLIRVPHHNNEERRRILLKYLNKKRNRGVIGRPGKIVSRQAVADKRKRGSGGKFLSSDGSMIPGKKSGRRSGKKQTETTPTGQVAAVPAYTLMYWPVYQYQGLAGSGTSTTTPSRPRPRSQPRVLTYKENETPEPDPTEEITAEPGGEPKLGMVFENEEKAHDFYSKYAMKIGFTIRKGWWDRAGRSVTKSRSFVCSKEGYRPRSNSSNPKRQPLETRTNCGAHMTIKITVSGKYVVTEFVSHHNHELEPLLMDIQALRKQNLLAKVVRTPRPKEKEKEQAIVVHQEIEKEKEVEAPVYIPDEYKNYVRSKLVTKMPQGDAGVICEYMQKVKGENPNYFYSVQLDETDQVTNVFWADAKSINDYHHFGDVVCFDTRYKVENYGRPLALFIGLNHHRQIVIFGMALMYDESLSSFKWLFETFKSAMSGKQPKTLLTDQGDAISEAISAAWPGTVHRLSVLHIYQNATRELEHVMQGSNNFTVEFARCLNGCDEEAELVSAWDLLLEKYDLKDSEWMKKLYVEKTKWASLYARDVFTADISATLQSDNMTLTLKEYLKSEIEILTCLKQLEQFVEERRFHEQQADYLAGQGVPRGHNNYRLLWQTVNVYTPAVFNLFKLEFDLFVISTAFTCGEVGSVSEHQVTVKERQPVHFVRFDSSDLSSMCTCKRFEATGIPCCHILKIFDIKNIKELPPQYILHRWRKDAKLENLRENHGLGFDDDPRSSLSKRYGSLCRILYRVAARAAENQEGYLFMQNQAAQLIDQVEKVLQARVMDKGVNGSGGALKGMQHILGSGEGTSGETKRKKKSSSKRQNNGVEMSGSGSKRKKARQGISEDHQLALRAEEPPPPTNEIPAAPARNAPPPFLTPSQLMQTPYVPNPQFGLGSVQGFHGMTQFSQMQDTSAALQQQAFHSTTQMTQAIPPAPDMQSLQFLGNNQQLGHQQLVGANPQMVGNNQQLGHQNTDQGHYTIPVWDFL</sequence>
<feature type="compositionally biased region" description="Polar residues" evidence="6">
    <location>
        <begin position="498"/>
        <end position="511"/>
    </location>
</feature>
<feature type="compositionally biased region" description="Basic and acidic residues" evidence="6">
    <location>
        <begin position="20"/>
        <end position="47"/>
    </location>
</feature>
<comment type="similarity">
    <text evidence="1">Belongs to the FHY3/FAR1 family.</text>
</comment>
<evidence type="ECO:0000259" key="7">
    <source>
        <dbReference type="PROSITE" id="PS50966"/>
    </source>
</evidence>
<keyword evidence="3 5" id="KW-0863">Zinc-finger</keyword>
<feature type="compositionally biased region" description="Acidic residues" evidence="6">
    <location>
        <begin position="426"/>
        <end position="436"/>
    </location>
</feature>
<evidence type="ECO:0000256" key="1">
    <source>
        <dbReference type="ARBA" id="ARBA00005889"/>
    </source>
</evidence>
<dbReference type="PANTHER" id="PTHR31669">
    <property type="entry name" value="PROTEIN FAR1-RELATED SEQUENCE 10-RELATED"/>
    <property type="match status" value="1"/>
</dbReference>
<evidence type="ECO:0000256" key="6">
    <source>
        <dbReference type="SAM" id="MobiDB-lite"/>
    </source>
</evidence>
<keyword evidence="9" id="KW-1185">Reference proteome</keyword>
<gene>
    <name evidence="8" type="ORF">LUZ62_080720</name>
</gene>
<dbReference type="PANTHER" id="PTHR31669:SF162">
    <property type="entry name" value="PROTEIN FAR1-RELATED SEQUENCE"/>
    <property type="match status" value="1"/>
</dbReference>
<accession>A0AAV8BT09</accession>
<dbReference type="GO" id="GO:0008270">
    <property type="term" value="F:zinc ion binding"/>
    <property type="evidence" value="ECO:0007669"/>
    <property type="project" value="UniProtKB-KW"/>
</dbReference>
<evidence type="ECO:0000256" key="3">
    <source>
        <dbReference type="ARBA" id="ARBA00022771"/>
    </source>
</evidence>
<dbReference type="InterPro" id="IPR018289">
    <property type="entry name" value="MULE_transposase_dom"/>
</dbReference>
<feature type="compositionally biased region" description="Polar residues" evidence="6">
    <location>
        <begin position="1105"/>
        <end position="1115"/>
    </location>
</feature>
<feature type="region of interest" description="Disordered" evidence="6">
    <location>
        <begin position="1071"/>
        <end position="1169"/>
    </location>
</feature>
<reference evidence="8" key="1">
    <citation type="submission" date="2022-08" db="EMBL/GenBank/DDBJ databases">
        <authorList>
            <person name="Marques A."/>
        </authorList>
    </citation>
    <scope>NUCLEOTIDE SEQUENCE</scope>
    <source>
        <strain evidence="8">RhyPub2mFocal</strain>
        <tissue evidence="8">Leaves</tissue>
    </source>
</reference>
<keyword evidence="4" id="KW-0862">Zinc</keyword>
<dbReference type="Pfam" id="PF03101">
    <property type="entry name" value="FAR1"/>
    <property type="match status" value="2"/>
</dbReference>
<dbReference type="Proteomes" id="UP001140206">
    <property type="component" value="Chromosome 5"/>
</dbReference>
<protein>
    <submittedName>
        <fullName evidence="8">FAR1-related sequence 3</fullName>
    </submittedName>
</protein>
<feature type="region of interest" description="Disordered" evidence="6">
    <location>
        <begin position="333"/>
        <end position="376"/>
    </location>
</feature>
<feature type="domain" description="SWIM-type" evidence="7">
    <location>
        <begin position="944"/>
        <end position="980"/>
    </location>
</feature>
<feature type="region of interest" description="Disordered" evidence="6">
    <location>
        <begin position="1"/>
        <end position="57"/>
    </location>
</feature>
<evidence type="ECO:0000256" key="2">
    <source>
        <dbReference type="ARBA" id="ARBA00022723"/>
    </source>
</evidence>
<comment type="caution">
    <text evidence="8">The sequence shown here is derived from an EMBL/GenBank/DDBJ whole genome shotgun (WGS) entry which is preliminary data.</text>
</comment>
<dbReference type="InterPro" id="IPR006564">
    <property type="entry name" value="Znf_PMZ"/>
</dbReference>